<proteinExistence type="predicted"/>
<evidence type="ECO:0008006" key="3">
    <source>
        <dbReference type="Google" id="ProtNLM"/>
    </source>
</evidence>
<protein>
    <recommendedName>
        <fullName evidence="3">UvrD-like helicase C-terminal domain-containing protein</fullName>
    </recommendedName>
</protein>
<dbReference type="OrthoDB" id="2986975at2759"/>
<dbReference type="CDD" id="cd18809">
    <property type="entry name" value="SF1_C_RecD"/>
    <property type="match status" value="1"/>
</dbReference>
<dbReference type="InterPro" id="IPR027417">
    <property type="entry name" value="P-loop_NTPase"/>
</dbReference>
<reference evidence="2" key="2">
    <citation type="submission" date="2015-01" db="EMBL/GenBank/DDBJ databases">
        <title>Evolutionary Origins and Diversification of the Mycorrhizal Mutualists.</title>
        <authorList>
            <consortium name="DOE Joint Genome Institute"/>
            <consortium name="Mycorrhizal Genomics Consortium"/>
            <person name="Kohler A."/>
            <person name="Kuo A."/>
            <person name="Nagy L.G."/>
            <person name="Floudas D."/>
            <person name="Copeland A."/>
            <person name="Barry K.W."/>
            <person name="Cichocki N."/>
            <person name="Veneault-Fourrey C."/>
            <person name="LaButti K."/>
            <person name="Lindquist E.A."/>
            <person name="Lipzen A."/>
            <person name="Lundell T."/>
            <person name="Morin E."/>
            <person name="Murat C."/>
            <person name="Riley R."/>
            <person name="Ohm R."/>
            <person name="Sun H."/>
            <person name="Tunlid A."/>
            <person name="Henrissat B."/>
            <person name="Grigoriev I.V."/>
            <person name="Hibbett D.S."/>
            <person name="Martin F."/>
        </authorList>
    </citation>
    <scope>NUCLEOTIDE SEQUENCE [LARGE SCALE GENOMIC DNA]</scope>
    <source>
        <strain evidence="2">Ve08.2h10</strain>
    </source>
</reference>
<keyword evidence="2" id="KW-1185">Reference proteome</keyword>
<dbReference type="SUPFAM" id="SSF52540">
    <property type="entry name" value="P-loop containing nucleoside triphosphate hydrolases"/>
    <property type="match status" value="1"/>
</dbReference>
<name>A0A0D0D6G4_9AGAM</name>
<evidence type="ECO:0000313" key="2">
    <source>
        <dbReference type="Proteomes" id="UP000054538"/>
    </source>
</evidence>
<sequence>MTHTVSRRQLPITAAYACTDYRSQGQTLPAVVVDIGSPPSGGLSLFNLYVALSHSRGRETIHLLRDFDEKYFKVPQVHELTAEDERLENLCQKTLLWWERTTVDP</sequence>
<dbReference type="InParanoid" id="A0A0D0D6G4"/>
<dbReference type="Proteomes" id="UP000054538">
    <property type="component" value="Unassembled WGS sequence"/>
</dbReference>
<evidence type="ECO:0000313" key="1">
    <source>
        <dbReference type="EMBL" id="KIK79261.1"/>
    </source>
</evidence>
<dbReference type="EMBL" id="KN826330">
    <property type="protein sequence ID" value="KIK79261.1"/>
    <property type="molecule type" value="Genomic_DNA"/>
</dbReference>
<gene>
    <name evidence="1" type="ORF">PAXRUDRAFT_161741</name>
</gene>
<dbReference type="HOGENOM" id="CLU_001324_7_2_1"/>
<dbReference type="AlphaFoldDB" id="A0A0D0D6G4"/>
<reference evidence="1 2" key="1">
    <citation type="submission" date="2014-04" db="EMBL/GenBank/DDBJ databases">
        <authorList>
            <consortium name="DOE Joint Genome Institute"/>
            <person name="Kuo A."/>
            <person name="Kohler A."/>
            <person name="Jargeat P."/>
            <person name="Nagy L.G."/>
            <person name="Floudas D."/>
            <person name="Copeland A."/>
            <person name="Barry K.W."/>
            <person name="Cichocki N."/>
            <person name="Veneault-Fourrey C."/>
            <person name="LaButti K."/>
            <person name="Lindquist E.A."/>
            <person name="Lipzen A."/>
            <person name="Lundell T."/>
            <person name="Morin E."/>
            <person name="Murat C."/>
            <person name="Sun H."/>
            <person name="Tunlid A."/>
            <person name="Henrissat B."/>
            <person name="Grigoriev I.V."/>
            <person name="Hibbett D.S."/>
            <person name="Martin F."/>
            <person name="Nordberg H.P."/>
            <person name="Cantor M.N."/>
            <person name="Hua S.X."/>
        </authorList>
    </citation>
    <scope>NUCLEOTIDE SEQUENCE [LARGE SCALE GENOMIC DNA]</scope>
    <source>
        <strain evidence="1 2">Ve08.2h10</strain>
    </source>
</reference>
<accession>A0A0D0D6G4</accession>
<organism evidence="1 2">
    <name type="scientific">Paxillus rubicundulus Ve08.2h10</name>
    <dbReference type="NCBI Taxonomy" id="930991"/>
    <lineage>
        <taxon>Eukaryota</taxon>
        <taxon>Fungi</taxon>
        <taxon>Dikarya</taxon>
        <taxon>Basidiomycota</taxon>
        <taxon>Agaricomycotina</taxon>
        <taxon>Agaricomycetes</taxon>
        <taxon>Agaricomycetidae</taxon>
        <taxon>Boletales</taxon>
        <taxon>Paxilineae</taxon>
        <taxon>Paxillaceae</taxon>
        <taxon>Paxillus</taxon>
    </lineage>
</organism>